<dbReference type="SUPFAM" id="SSF52540">
    <property type="entry name" value="P-loop containing nucleoside triphosphate hydrolases"/>
    <property type="match status" value="1"/>
</dbReference>
<evidence type="ECO:0008006" key="3">
    <source>
        <dbReference type="Google" id="ProtNLM"/>
    </source>
</evidence>
<dbReference type="InterPro" id="IPR027417">
    <property type="entry name" value="P-loop_NTPase"/>
</dbReference>
<sequence length="192" mass="22024">MEKQWPQMIIAMKGHPGTGKSTLSRAISTCLQFPLIDKDDIRDNTLSLQSQYQIPPSTLNDLSYLVLWQITETQLQLGLSVVIDSPHSRRANLNKLVELARAYGAHVVIVECRPKDEREWRRRLEERARSGGDKGHKPATWEEMGRIMEGYNGCWDYEIEDVKKIVVDTTARDEQEKLVNMVIDFIKSSIVV</sequence>
<dbReference type="PANTHER" id="PTHR37807">
    <property type="entry name" value="OS07G0160300 PROTEIN"/>
    <property type="match status" value="1"/>
</dbReference>
<accession>A0A5P1FD01</accession>
<dbReference type="Pfam" id="PF13671">
    <property type="entry name" value="AAA_33"/>
    <property type="match status" value="1"/>
</dbReference>
<dbReference type="OMA" id="HKPSTWQ"/>
<gene>
    <name evidence="1" type="ORF">A4U43_C03F6720</name>
</gene>
<evidence type="ECO:0000313" key="2">
    <source>
        <dbReference type="Proteomes" id="UP000243459"/>
    </source>
</evidence>
<protein>
    <recommendedName>
        <fullName evidence="3">P-loop containing nucleoside triphosphate hydrolase protein</fullName>
    </recommendedName>
</protein>
<dbReference type="OrthoDB" id="342190at2759"/>
<evidence type="ECO:0000313" key="1">
    <source>
        <dbReference type="EMBL" id="ONK74481.1"/>
    </source>
</evidence>
<dbReference type="AlphaFoldDB" id="A0A5P1FD01"/>
<keyword evidence="2" id="KW-1185">Reference proteome</keyword>
<reference evidence="2" key="1">
    <citation type="journal article" date="2017" name="Nat. Commun.">
        <title>The asparagus genome sheds light on the origin and evolution of a young Y chromosome.</title>
        <authorList>
            <person name="Harkess A."/>
            <person name="Zhou J."/>
            <person name="Xu C."/>
            <person name="Bowers J.E."/>
            <person name="Van der Hulst R."/>
            <person name="Ayyampalayam S."/>
            <person name="Mercati F."/>
            <person name="Riccardi P."/>
            <person name="McKain M.R."/>
            <person name="Kakrana A."/>
            <person name="Tang H."/>
            <person name="Ray J."/>
            <person name="Groenendijk J."/>
            <person name="Arikit S."/>
            <person name="Mathioni S.M."/>
            <person name="Nakano M."/>
            <person name="Shan H."/>
            <person name="Telgmann-Rauber A."/>
            <person name="Kanno A."/>
            <person name="Yue Z."/>
            <person name="Chen H."/>
            <person name="Li W."/>
            <person name="Chen Y."/>
            <person name="Xu X."/>
            <person name="Zhang Y."/>
            <person name="Luo S."/>
            <person name="Chen H."/>
            <person name="Gao J."/>
            <person name="Mao Z."/>
            <person name="Pires J.C."/>
            <person name="Luo M."/>
            <person name="Kudrna D."/>
            <person name="Wing R.A."/>
            <person name="Meyers B.C."/>
            <person name="Yi K."/>
            <person name="Kong H."/>
            <person name="Lavrijsen P."/>
            <person name="Sunseri F."/>
            <person name="Falavigna A."/>
            <person name="Ye Y."/>
            <person name="Leebens-Mack J.H."/>
            <person name="Chen G."/>
        </authorList>
    </citation>
    <scope>NUCLEOTIDE SEQUENCE [LARGE SCALE GENOMIC DNA]</scope>
    <source>
        <strain evidence="2">cv. DH0086</strain>
    </source>
</reference>
<dbReference type="Gene3D" id="3.40.50.300">
    <property type="entry name" value="P-loop containing nucleotide triphosphate hydrolases"/>
    <property type="match status" value="1"/>
</dbReference>
<name>A0A5P1FD01_ASPOF</name>
<proteinExistence type="predicted"/>
<dbReference type="PANTHER" id="PTHR37807:SF3">
    <property type="entry name" value="OS07G0160300 PROTEIN"/>
    <property type="match status" value="1"/>
</dbReference>
<dbReference type="Gramene" id="ONK74481">
    <property type="protein sequence ID" value="ONK74481"/>
    <property type="gene ID" value="A4U43_C03F6720"/>
</dbReference>
<dbReference type="EMBL" id="CM007383">
    <property type="protein sequence ID" value="ONK74481.1"/>
    <property type="molecule type" value="Genomic_DNA"/>
</dbReference>
<dbReference type="Proteomes" id="UP000243459">
    <property type="component" value="Chromosome 3"/>
</dbReference>
<organism evidence="1 2">
    <name type="scientific">Asparagus officinalis</name>
    <name type="common">Garden asparagus</name>
    <dbReference type="NCBI Taxonomy" id="4686"/>
    <lineage>
        <taxon>Eukaryota</taxon>
        <taxon>Viridiplantae</taxon>
        <taxon>Streptophyta</taxon>
        <taxon>Embryophyta</taxon>
        <taxon>Tracheophyta</taxon>
        <taxon>Spermatophyta</taxon>
        <taxon>Magnoliopsida</taxon>
        <taxon>Liliopsida</taxon>
        <taxon>Asparagales</taxon>
        <taxon>Asparagaceae</taxon>
        <taxon>Asparagoideae</taxon>
        <taxon>Asparagus</taxon>
    </lineage>
</organism>